<reference evidence="1" key="2">
    <citation type="journal article" date="2016" name="Fungal Biol.">
        <title>Ochratoxin A production by Penicillium thymicola.</title>
        <authorList>
            <person name="Nguyen H.D.T."/>
            <person name="McMullin D.R."/>
            <person name="Ponomareva E."/>
            <person name="Riley R."/>
            <person name="Pomraning K.R."/>
            <person name="Baker S.E."/>
            <person name="Seifert K.A."/>
        </authorList>
    </citation>
    <scope>NUCLEOTIDE SEQUENCE</scope>
    <source>
        <strain evidence="1">DAOM 180753</strain>
    </source>
</reference>
<evidence type="ECO:0000313" key="2">
    <source>
        <dbReference type="Proteomes" id="UP001227192"/>
    </source>
</evidence>
<keyword evidence="2" id="KW-1185">Reference proteome</keyword>
<reference evidence="1" key="1">
    <citation type="submission" date="2015-06" db="EMBL/GenBank/DDBJ databases">
        <authorList>
            <person name="Nguyen H."/>
        </authorList>
    </citation>
    <scope>NUCLEOTIDE SEQUENCE</scope>
    <source>
        <strain evidence="1">DAOM 180753</strain>
    </source>
</reference>
<dbReference type="Proteomes" id="UP001227192">
    <property type="component" value="Unassembled WGS sequence"/>
</dbReference>
<comment type="caution">
    <text evidence="1">The sequence shown here is derived from an EMBL/GenBank/DDBJ whole genome shotgun (WGS) entry which is preliminary data.</text>
</comment>
<gene>
    <name evidence="1" type="ORF">VN97_g696</name>
</gene>
<dbReference type="EMBL" id="LACB01000010">
    <property type="protein sequence ID" value="KAJ9492537.1"/>
    <property type="molecule type" value="Genomic_DNA"/>
</dbReference>
<name>A0AAI9XD40_PENTH</name>
<dbReference type="AlphaFoldDB" id="A0AAI9XD40"/>
<evidence type="ECO:0000313" key="1">
    <source>
        <dbReference type="EMBL" id="KAJ9492537.1"/>
    </source>
</evidence>
<sequence>MKTESESEGLYPVHLHVGDVIKRSKPSMMCQRAGRDQKHVFYGMAPRVALHKKTPSRICTSMIISLQNKLHT</sequence>
<accession>A0AAI9XD40</accession>
<protein>
    <submittedName>
        <fullName evidence="1">Uncharacterized protein</fullName>
    </submittedName>
</protein>
<proteinExistence type="predicted"/>
<organism evidence="1 2">
    <name type="scientific">Penicillium thymicola</name>
    <dbReference type="NCBI Taxonomy" id="293382"/>
    <lineage>
        <taxon>Eukaryota</taxon>
        <taxon>Fungi</taxon>
        <taxon>Dikarya</taxon>
        <taxon>Ascomycota</taxon>
        <taxon>Pezizomycotina</taxon>
        <taxon>Eurotiomycetes</taxon>
        <taxon>Eurotiomycetidae</taxon>
        <taxon>Eurotiales</taxon>
        <taxon>Aspergillaceae</taxon>
        <taxon>Penicillium</taxon>
    </lineage>
</organism>